<evidence type="ECO:0008006" key="4">
    <source>
        <dbReference type="Google" id="ProtNLM"/>
    </source>
</evidence>
<comment type="caution">
    <text evidence="2">The sequence shown here is derived from an EMBL/GenBank/DDBJ whole genome shotgun (WGS) entry which is preliminary data.</text>
</comment>
<gene>
    <name evidence="2" type="ORF">EV195_10863</name>
</gene>
<accession>A0A4R2NQD0</accession>
<dbReference type="Proteomes" id="UP000294564">
    <property type="component" value="Unassembled WGS sequence"/>
</dbReference>
<dbReference type="RefSeq" id="WP_132795409.1">
    <property type="nucleotide sequence ID" value="NZ_SLXM01000008.1"/>
</dbReference>
<name>A0A4R2NQD0_9FLAO</name>
<dbReference type="AlphaFoldDB" id="A0A4R2NQD0"/>
<feature type="chain" id="PRO_5020838153" description="Endosialidase-like protein" evidence="1">
    <location>
        <begin position="19"/>
        <end position="390"/>
    </location>
</feature>
<dbReference type="EMBL" id="SLXM01000008">
    <property type="protein sequence ID" value="TCP23594.1"/>
    <property type="molecule type" value="Genomic_DNA"/>
</dbReference>
<sequence length="390" mass="42716">MKKILIAIAMVSSVITNAQDENIKIGLSNPANGIKMNMNFPSYNGGWARGFSIANELGDNFISFGAFGSSQNGVASFNYGYIGKAYNETYMVFKPNGYVGIGTTAPNSILDIKSETDKVALRLSMPTNEDAASYEIKWDNTNNNVIHRVQYSNNYYNVIDINRVNRNISFTGGNVGIGTSNPSHNMDISNNSTLRNVGVELDASHYTGTGTSHSYIQFRTPNYKTDNVLTDGAAEIGLSNANGNLYITRKTNVGSNSHGIVLDKNANVGIGTTNIPSGFKLAVTGKMITEEVTVKLQSTWPDYVFTSAYKLPTLQEVEKHIQEKGHLANIPSAEEVSENGIELGEMNKKLLEKVEELTLYTIQQEKAIEKQGKEIDELKALVKKLIDAKK</sequence>
<evidence type="ECO:0000313" key="3">
    <source>
        <dbReference type="Proteomes" id="UP000294564"/>
    </source>
</evidence>
<protein>
    <recommendedName>
        <fullName evidence="4">Endosialidase-like protein</fullName>
    </recommendedName>
</protein>
<keyword evidence="3" id="KW-1185">Reference proteome</keyword>
<feature type="signal peptide" evidence="1">
    <location>
        <begin position="1"/>
        <end position="18"/>
    </location>
</feature>
<keyword evidence="1" id="KW-0732">Signal</keyword>
<reference evidence="2 3" key="1">
    <citation type="submission" date="2019-03" db="EMBL/GenBank/DDBJ databases">
        <title>Genomic Encyclopedia of Type Strains, Phase IV (KMG-IV): sequencing the most valuable type-strain genomes for metagenomic binning, comparative biology and taxonomic classification.</title>
        <authorList>
            <person name="Goeker M."/>
        </authorList>
    </citation>
    <scope>NUCLEOTIDE SEQUENCE [LARGE SCALE GENOMIC DNA]</scope>
    <source>
        <strain evidence="2 3">DSM 14836</strain>
    </source>
</reference>
<evidence type="ECO:0000256" key="1">
    <source>
        <dbReference type="SAM" id="SignalP"/>
    </source>
</evidence>
<proteinExistence type="predicted"/>
<dbReference type="OrthoDB" id="9808753at2"/>
<organism evidence="2 3">
    <name type="scientific">Tenacibaculum skagerrakense</name>
    <dbReference type="NCBI Taxonomy" id="186571"/>
    <lineage>
        <taxon>Bacteria</taxon>
        <taxon>Pseudomonadati</taxon>
        <taxon>Bacteroidota</taxon>
        <taxon>Flavobacteriia</taxon>
        <taxon>Flavobacteriales</taxon>
        <taxon>Flavobacteriaceae</taxon>
        <taxon>Tenacibaculum</taxon>
    </lineage>
</organism>
<evidence type="ECO:0000313" key="2">
    <source>
        <dbReference type="EMBL" id="TCP23594.1"/>
    </source>
</evidence>